<dbReference type="GO" id="GO:0006465">
    <property type="term" value="P:signal peptide processing"/>
    <property type="evidence" value="ECO:0007669"/>
    <property type="project" value="UniProtKB-UniRule"/>
</dbReference>
<evidence type="ECO:0000256" key="5">
    <source>
        <dbReference type="NCBIfam" id="TIGR02228"/>
    </source>
</evidence>
<proteinExistence type="predicted"/>
<organism evidence="8 9">
    <name type="scientific">Pseudonocardia hydrocarbonoxydans</name>
    <dbReference type="NCBI Taxonomy" id="76726"/>
    <lineage>
        <taxon>Bacteria</taxon>
        <taxon>Bacillati</taxon>
        <taxon>Actinomycetota</taxon>
        <taxon>Actinomycetes</taxon>
        <taxon>Pseudonocardiales</taxon>
        <taxon>Pseudonocardiaceae</taxon>
        <taxon>Pseudonocardia</taxon>
    </lineage>
</organism>
<dbReference type="InterPro" id="IPR019533">
    <property type="entry name" value="Peptidase_S26"/>
</dbReference>
<reference evidence="8 9" key="1">
    <citation type="submission" date="2019-06" db="EMBL/GenBank/DDBJ databases">
        <title>Whole genome shotgun sequence of Pseudonocardia hydrocarbonoxydans NBRC 14498.</title>
        <authorList>
            <person name="Hosoyama A."/>
            <person name="Uohara A."/>
            <person name="Ohji S."/>
            <person name="Ichikawa N."/>
        </authorList>
    </citation>
    <scope>NUCLEOTIDE SEQUENCE [LARGE SCALE GENOMIC DNA]</scope>
    <source>
        <strain evidence="8 9">NBRC 14498</strain>
    </source>
</reference>
<sequence>MKVLRLATTLLTTAALVIGLGLVALLVVVPRVTGTIPLTVYTGSMEPTIATGAVVLIEPVDPSTLVPGDVITYQVAPDVDEYITHRIVSVRPDTSPPSFVTQGDNNDGADVDPVPVGAVRGKVWIDVPYVGTAQQFVTGRAGIAVLAVVAGVLLLATVLRRVLRPDPEQLGPGAGEDDVATTRLPRIGPRS</sequence>
<evidence type="ECO:0000256" key="1">
    <source>
        <dbReference type="ARBA" id="ARBA00004370"/>
    </source>
</evidence>
<dbReference type="InterPro" id="IPR001733">
    <property type="entry name" value="Peptidase_S26B"/>
</dbReference>
<dbReference type="GO" id="GO:0004252">
    <property type="term" value="F:serine-type endopeptidase activity"/>
    <property type="evidence" value="ECO:0007669"/>
    <property type="project" value="UniProtKB-UniRule"/>
</dbReference>
<comment type="caution">
    <text evidence="8">The sequence shown here is derived from an EMBL/GenBank/DDBJ whole genome shotgun (WGS) entry which is preliminary data.</text>
</comment>
<comment type="subcellular location">
    <subcellularLocation>
        <location evidence="1">Membrane</location>
    </subcellularLocation>
</comment>
<dbReference type="CDD" id="cd06530">
    <property type="entry name" value="S26_SPase_I"/>
    <property type="match status" value="1"/>
</dbReference>
<dbReference type="PANTHER" id="PTHR10806">
    <property type="entry name" value="SIGNAL PEPTIDASE COMPLEX CATALYTIC SUBUNIT SEC11"/>
    <property type="match status" value="1"/>
</dbReference>
<dbReference type="AlphaFoldDB" id="A0A4Y3WPC4"/>
<dbReference type="PRINTS" id="PR00728">
    <property type="entry name" value="SIGNALPTASE"/>
</dbReference>
<dbReference type="InterPro" id="IPR036286">
    <property type="entry name" value="LexA/Signal_pep-like_sf"/>
</dbReference>
<dbReference type="Gene3D" id="2.10.109.10">
    <property type="entry name" value="Umud Fragment, subunit A"/>
    <property type="match status" value="1"/>
</dbReference>
<evidence type="ECO:0000256" key="7">
    <source>
        <dbReference type="SAM" id="Phobius"/>
    </source>
</evidence>
<feature type="region of interest" description="Disordered" evidence="6">
    <location>
        <begin position="166"/>
        <end position="191"/>
    </location>
</feature>
<evidence type="ECO:0000256" key="4">
    <source>
        <dbReference type="ARBA" id="ARBA00023136"/>
    </source>
</evidence>
<keyword evidence="4 7" id="KW-0472">Membrane</keyword>
<evidence type="ECO:0000256" key="2">
    <source>
        <dbReference type="ARBA" id="ARBA00022692"/>
    </source>
</evidence>
<feature type="transmembrane region" description="Helical" evidence="7">
    <location>
        <begin position="141"/>
        <end position="159"/>
    </location>
</feature>
<evidence type="ECO:0000313" key="8">
    <source>
        <dbReference type="EMBL" id="GEC20742.1"/>
    </source>
</evidence>
<accession>A0A4Y3WPC4</accession>
<keyword evidence="9" id="KW-1185">Reference proteome</keyword>
<dbReference type="SUPFAM" id="SSF51306">
    <property type="entry name" value="LexA/Signal peptidase"/>
    <property type="match status" value="1"/>
</dbReference>
<keyword evidence="3 7" id="KW-1133">Transmembrane helix</keyword>
<keyword evidence="2 7" id="KW-0812">Transmembrane</keyword>
<dbReference type="RefSeq" id="WP_141279284.1">
    <property type="nucleotide sequence ID" value="NZ_BAAARZ010000053.1"/>
</dbReference>
<dbReference type="GO" id="GO:0009003">
    <property type="term" value="F:signal peptidase activity"/>
    <property type="evidence" value="ECO:0007669"/>
    <property type="project" value="UniProtKB-EC"/>
</dbReference>
<evidence type="ECO:0000313" key="9">
    <source>
        <dbReference type="Proteomes" id="UP000320338"/>
    </source>
</evidence>
<evidence type="ECO:0000256" key="6">
    <source>
        <dbReference type="SAM" id="MobiDB-lite"/>
    </source>
</evidence>
<dbReference type="NCBIfam" id="TIGR02228">
    <property type="entry name" value="sigpep_I_arch"/>
    <property type="match status" value="1"/>
</dbReference>
<dbReference type="Proteomes" id="UP000320338">
    <property type="component" value="Unassembled WGS sequence"/>
</dbReference>
<gene>
    <name evidence="8" type="ORF">PHY01_30250</name>
</gene>
<dbReference type="EC" id="3.4.21.89" evidence="5"/>
<protein>
    <recommendedName>
        <fullName evidence="5">Signal peptidase I</fullName>
        <ecNumber evidence="5">3.4.21.89</ecNumber>
    </recommendedName>
</protein>
<dbReference type="PANTHER" id="PTHR10806:SF6">
    <property type="entry name" value="SIGNAL PEPTIDASE COMPLEX CATALYTIC SUBUNIT SEC11"/>
    <property type="match status" value="1"/>
</dbReference>
<evidence type="ECO:0000256" key="3">
    <source>
        <dbReference type="ARBA" id="ARBA00022989"/>
    </source>
</evidence>
<dbReference type="OrthoDB" id="3178064at2"/>
<dbReference type="EMBL" id="BJNG01000023">
    <property type="protein sequence ID" value="GEC20742.1"/>
    <property type="molecule type" value="Genomic_DNA"/>
</dbReference>
<name>A0A4Y3WPC4_9PSEU</name>
<dbReference type="GO" id="GO:0016020">
    <property type="term" value="C:membrane"/>
    <property type="evidence" value="ECO:0007669"/>
    <property type="project" value="UniProtKB-SubCell"/>
</dbReference>